<dbReference type="InterPro" id="IPR025948">
    <property type="entry name" value="HTH-like_dom"/>
</dbReference>
<dbReference type="InterPro" id="IPR036397">
    <property type="entry name" value="RNaseH_sf"/>
</dbReference>
<feature type="non-terminal residue" evidence="3">
    <location>
        <position position="385"/>
    </location>
</feature>
<dbReference type="InterPro" id="IPR001584">
    <property type="entry name" value="Integrase_cat-core"/>
</dbReference>
<dbReference type="PANTHER" id="PTHR46889">
    <property type="entry name" value="TRANSPOSASE INSF FOR INSERTION SEQUENCE IS3B-RELATED"/>
    <property type="match status" value="1"/>
</dbReference>
<dbReference type="SUPFAM" id="SSF46689">
    <property type="entry name" value="Homeodomain-like"/>
    <property type="match status" value="1"/>
</dbReference>
<organism evidence="3 4">
    <name type="scientific">Neobacillus sedimentimangrovi</name>
    <dbReference type="NCBI Taxonomy" id="2699460"/>
    <lineage>
        <taxon>Bacteria</taxon>
        <taxon>Bacillati</taxon>
        <taxon>Bacillota</taxon>
        <taxon>Bacilli</taxon>
        <taxon>Bacillales</taxon>
        <taxon>Bacillaceae</taxon>
        <taxon>Neobacillus</taxon>
    </lineage>
</organism>
<dbReference type="PROSITE" id="PS50994">
    <property type="entry name" value="INTEGRASE"/>
    <property type="match status" value="1"/>
</dbReference>
<dbReference type="NCBIfam" id="NF033516">
    <property type="entry name" value="transpos_IS3"/>
    <property type="match status" value="1"/>
</dbReference>
<dbReference type="RefSeq" id="WP_231315292.1">
    <property type="nucleotide sequence ID" value="NZ_JAJODE010000088.1"/>
</dbReference>
<accession>A0ABS8QM86</accession>
<comment type="function">
    <text evidence="1">Involved in the transposition of the insertion sequence.</text>
</comment>
<keyword evidence="4" id="KW-1185">Reference proteome</keyword>
<dbReference type="InterPro" id="IPR009057">
    <property type="entry name" value="Homeodomain-like_sf"/>
</dbReference>
<dbReference type="Pfam" id="PF13333">
    <property type="entry name" value="rve_2"/>
    <property type="match status" value="1"/>
</dbReference>
<dbReference type="InterPro" id="IPR048020">
    <property type="entry name" value="Transpos_IS3"/>
</dbReference>
<gene>
    <name evidence="3" type="ORF">LRS37_16325</name>
</gene>
<evidence type="ECO:0000313" key="4">
    <source>
        <dbReference type="Proteomes" id="UP001162836"/>
    </source>
</evidence>
<feature type="domain" description="Integrase catalytic" evidence="2">
    <location>
        <begin position="223"/>
        <end position="385"/>
    </location>
</feature>
<dbReference type="EMBL" id="JAJODE010000088">
    <property type="protein sequence ID" value="MCD4840367.1"/>
    <property type="molecule type" value="Genomic_DNA"/>
</dbReference>
<dbReference type="Proteomes" id="UP001162836">
    <property type="component" value="Unassembled WGS sequence"/>
</dbReference>
<dbReference type="InterPro" id="IPR012337">
    <property type="entry name" value="RNaseH-like_sf"/>
</dbReference>
<evidence type="ECO:0000259" key="2">
    <source>
        <dbReference type="PROSITE" id="PS50994"/>
    </source>
</evidence>
<proteinExistence type="predicted"/>
<comment type="caution">
    <text evidence="3">The sequence shown here is derived from an EMBL/GenBank/DDBJ whole genome shotgun (WGS) entry which is preliminary data.</text>
</comment>
<protein>
    <submittedName>
        <fullName evidence="3">IS3 family transposase</fullName>
    </submittedName>
</protein>
<sequence length="385" mass="45495">MGKNVYSSEVKWAVIKDKMTGELSNREIMEKYGIKNVSQIKTWMKWYRENQIYRLNQPIGKQYSYGHGPEWKSEEDKRNSQIEQLKMENEILKKYIELRKELKKEVVLRLVEKFRGKYTVTAVLQALGVARSTYYRWAKNPAAPLTAIEIAIKTLCQDTTYRYGHRKITKLLKKQYQIKLNRNTVQRIMQKFHLQCRIKPKRRWKSQGETVIIAPNLLNRDFTTTKPNQKWVTDITYIQYGPITLYLSTIMDLFNNEVIAYKLYEHQQTSLVMDTLKAALIATGHPKGVIIHSDQGSVYTSYAYQQLVKEKDLISSMSRRGNCWDNAVIESFHSAIKSEEFQYVKYNSISIQEVRSRVDQYMKHYNEERIQEKLGYQSPIEYKGM</sequence>
<reference evidence="3 4" key="1">
    <citation type="journal article" date="2023" name="Antonie Van Leeuwenhoek">
        <title>Unveiling the genomic potential of a novel thermostable glycoside hydrolases producing Neobacillus sedimentimangrovi UE25.</title>
        <authorList>
            <person name="Ejaz U."/>
            <person name="Saleem F."/>
            <person name="Rashid R."/>
            <person name="Hasan K.A."/>
            <person name="Syed M.N."/>
            <person name="Sohail M."/>
        </authorList>
    </citation>
    <scope>NUCLEOTIDE SEQUENCE [LARGE SCALE GENOMIC DNA]</scope>
    <source>
        <strain evidence="3 4">UE25</strain>
    </source>
</reference>
<dbReference type="Pfam" id="PF00665">
    <property type="entry name" value="rve"/>
    <property type="match status" value="1"/>
</dbReference>
<name>A0ABS8QM86_9BACI</name>
<dbReference type="PANTHER" id="PTHR46889:SF4">
    <property type="entry name" value="TRANSPOSASE INSO FOR INSERTION SEQUENCE ELEMENT IS911B-RELATED"/>
    <property type="match status" value="1"/>
</dbReference>
<dbReference type="SUPFAM" id="SSF53098">
    <property type="entry name" value="Ribonuclease H-like"/>
    <property type="match status" value="1"/>
</dbReference>
<evidence type="ECO:0000313" key="3">
    <source>
        <dbReference type="EMBL" id="MCD4840367.1"/>
    </source>
</evidence>
<dbReference type="Pfam" id="PF13276">
    <property type="entry name" value="HTH_21"/>
    <property type="match status" value="1"/>
</dbReference>
<dbReference type="InterPro" id="IPR050900">
    <property type="entry name" value="Transposase_IS3/IS150/IS904"/>
</dbReference>
<evidence type="ECO:0000256" key="1">
    <source>
        <dbReference type="ARBA" id="ARBA00002286"/>
    </source>
</evidence>
<dbReference type="Gene3D" id="3.30.420.10">
    <property type="entry name" value="Ribonuclease H-like superfamily/Ribonuclease H"/>
    <property type="match status" value="1"/>
</dbReference>